<proteinExistence type="predicted"/>
<comment type="caution">
    <text evidence="2">The sequence shown here is derived from an EMBL/GenBank/DDBJ whole genome shotgun (WGS) entry which is preliminary data.</text>
</comment>
<dbReference type="InterPro" id="IPR016181">
    <property type="entry name" value="Acyl_CoA_acyltransferase"/>
</dbReference>
<dbReference type="SUPFAM" id="SSF55729">
    <property type="entry name" value="Acyl-CoA N-acyltransferases (Nat)"/>
    <property type="match status" value="1"/>
</dbReference>
<sequence length="161" mass="17436">MRADDVPAVMEVQEPTSVAGLSGVFPQDTHPFPREVLAGRWREEIDDPTIECFVIERAGAVAGFAALADDEVKHFGVALEEWGSGLASAAHDELLARMAAAGVTRPWLRCYAANPRGRSFWEKHGWVETGERSRGPMPPHAELLTYAYDPDSSGTGTTVAS</sequence>
<accession>A0ABR8NDL4</accession>
<dbReference type="EMBL" id="JACXYZ010000001">
    <property type="protein sequence ID" value="MBD3925245.1"/>
    <property type="molecule type" value="Genomic_DNA"/>
</dbReference>
<organism evidence="2 3">
    <name type="scientific">Nocardioides cavernae</name>
    <dbReference type="NCBI Taxonomy" id="1921566"/>
    <lineage>
        <taxon>Bacteria</taxon>
        <taxon>Bacillati</taxon>
        <taxon>Actinomycetota</taxon>
        <taxon>Actinomycetes</taxon>
        <taxon>Propionibacteriales</taxon>
        <taxon>Nocardioidaceae</taxon>
        <taxon>Nocardioides</taxon>
    </lineage>
</organism>
<feature type="domain" description="N-acetyltransferase" evidence="1">
    <location>
        <begin position="10"/>
        <end position="149"/>
    </location>
</feature>
<evidence type="ECO:0000313" key="3">
    <source>
        <dbReference type="Proteomes" id="UP000618818"/>
    </source>
</evidence>
<evidence type="ECO:0000313" key="2">
    <source>
        <dbReference type="EMBL" id="MBD3925245.1"/>
    </source>
</evidence>
<gene>
    <name evidence="2" type="ORF">IEZ26_11470</name>
</gene>
<protein>
    <submittedName>
        <fullName evidence="2">GNAT family N-acetyltransferase</fullName>
    </submittedName>
</protein>
<keyword evidence="3" id="KW-1185">Reference proteome</keyword>
<evidence type="ECO:0000259" key="1">
    <source>
        <dbReference type="PROSITE" id="PS51186"/>
    </source>
</evidence>
<reference evidence="2 3" key="1">
    <citation type="submission" date="2020-09" db="EMBL/GenBank/DDBJ databases">
        <title>novel species in genus Nocardioides.</title>
        <authorList>
            <person name="Zhang G."/>
        </authorList>
    </citation>
    <scope>NUCLEOTIDE SEQUENCE [LARGE SCALE GENOMIC DNA]</scope>
    <source>
        <strain evidence="2 3">KCTC 39551</strain>
    </source>
</reference>
<dbReference type="Pfam" id="PF00583">
    <property type="entry name" value="Acetyltransf_1"/>
    <property type="match status" value="1"/>
</dbReference>
<dbReference type="CDD" id="cd04301">
    <property type="entry name" value="NAT_SF"/>
    <property type="match status" value="1"/>
</dbReference>
<dbReference type="InterPro" id="IPR000182">
    <property type="entry name" value="GNAT_dom"/>
</dbReference>
<name>A0ABR8NDL4_9ACTN</name>
<dbReference type="Proteomes" id="UP000618818">
    <property type="component" value="Unassembled WGS sequence"/>
</dbReference>
<dbReference type="PROSITE" id="PS51186">
    <property type="entry name" value="GNAT"/>
    <property type="match status" value="1"/>
</dbReference>
<dbReference type="Gene3D" id="3.40.630.30">
    <property type="match status" value="1"/>
</dbReference>